<dbReference type="PANTHER" id="PTHR33525:SF3">
    <property type="entry name" value="RIBONUCLEASE Y"/>
    <property type="match status" value="1"/>
</dbReference>
<keyword evidence="3" id="KW-1185">Reference proteome</keyword>
<evidence type="ECO:0000313" key="2">
    <source>
        <dbReference type="EMBL" id="BCO09875.1"/>
    </source>
</evidence>
<dbReference type="Gene3D" id="1.10.3210.10">
    <property type="entry name" value="Hypothetical protein af1432"/>
    <property type="match status" value="1"/>
</dbReference>
<evidence type="ECO:0000259" key="1">
    <source>
        <dbReference type="PROSITE" id="PS51833"/>
    </source>
</evidence>
<dbReference type="SUPFAM" id="SSF109604">
    <property type="entry name" value="HD-domain/PDEase-like"/>
    <property type="match status" value="1"/>
</dbReference>
<dbReference type="EMBL" id="AP024233">
    <property type="protein sequence ID" value="BCO09875.1"/>
    <property type="molecule type" value="Genomic_DNA"/>
</dbReference>
<reference evidence="2" key="1">
    <citation type="submission" date="2020-12" db="EMBL/GenBank/DDBJ databases">
        <title>Desulfobium dissulfuricans gen. nov., sp. nov., a novel mesophilic, sulfate-reducing bacterium isolated from a deep-sea hydrothermal vent.</title>
        <authorList>
            <person name="Hashimoto Y."/>
            <person name="Tame A."/>
            <person name="Sawayama S."/>
            <person name="Miyazaki J."/>
            <person name="Takai K."/>
            <person name="Nakagawa S."/>
        </authorList>
    </citation>
    <scope>NUCLEOTIDE SEQUENCE</scope>
    <source>
        <strain evidence="2">GF1</strain>
    </source>
</reference>
<dbReference type="NCBIfam" id="TIGR00277">
    <property type="entry name" value="HDIG"/>
    <property type="match status" value="1"/>
</dbReference>
<dbReference type="Pfam" id="PF08668">
    <property type="entry name" value="HDOD"/>
    <property type="match status" value="1"/>
</dbReference>
<dbReference type="KEGG" id="ddu:GF1_22510"/>
<evidence type="ECO:0000313" key="3">
    <source>
        <dbReference type="Proteomes" id="UP001063350"/>
    </source>
</evidence>
<dbReference type="InterPro" id="IPR013976">
    <property type="entry name" value="HDOD"/>
</dbReference>
<dbReference type="InterPro" id="IPR052340">
    <property type="entry name" value="RNase_Y/CdgJ"/>
</dbReference>
<protein>
    <submittedName>
        <fullName evidence="2">HDIG domain protein</fullName>
    </submittedName>
</protein>
<dbReference type="PROSITE" id="PS51833">
    <property type="entry name" value="HDOD"/>
    <property type="match status" value="1"/>
</dbReference>
<dbReference type="AlphaFoldDB" id="A0A915UAR8"/>
<dbReference type="PANTHER" id="PTHR33525">
    <property type="match status" value="1"/>
</dbReference>
<proteinExistence type="predicted"/>
<dbReference type="Proteomes" id="UP001063350">
    <property type="component" value="Chromosome"/>
</dbReference>
<organism evidence="2 3">
    <name type="scientific">Desulfolithobacter dissulfuricans</name>
    <dbReference type="NCBI Taxonomy" id="2795293"/>
    <lineage>
        <taxon>Bacteria</taxon>
        <taxon>Pseudomonadati</taxon>
        <taxon>Thermodesulfobacteriota</taxon>
        <taxon>Desulfobulbia</taxon>
        <taxon>Desulfobulbales</taxon>
        <taxon>Desulfobulbaceae</taxon>
        <taxon>Desulfolithobacter</taxon>
    </lineage>
</organism>
<gene>
    <name evidence="2" type="ORF">GF1_22510</name>
</gene>
<dbReference type="InterPro" id="IPR006675">
    <property type="entry name" value="HDIG_dom"/>
</dbReference>
<sequence>MNTAEKLINKFNEIKTLPHIVTRLAELINDPDSTLHDFEEVIRTDPALVARLLTLVNSSYYGLMRKVDSISRAVALLGMKNLHNIAVTDALNEMFRSTRDDSDGFSPSRLWLHCAGTAICSKMIAERIFSINGDDAYLCGILHDIGLLVESQVATEEFLQAYEAWDAETSSIIIEEKRWLGTDHGVIGYLLARSWQLPEPLAEAVRNHHTLADDIQPRSLLGILQMSQYILAQLDLTVKPGETMHLPPSLATHIQENVEEYRVLAADLPEEIERIQQMYNL</sequence>
<feature type="domain" description="HDOD" evidence="1">
    <location>
        <begin position="14"/>
        <end position="211"/>
    </location>
</feature>
<name>A0A915UAR8_9BACT</name>
<dbReference type="RefSeq" id="WP_267926613.1">
    <property type="nucleotide sequence ID" value="NZ_AP024233.1"/>
</dbReference>
<accession>A0A915UAR8</accession>